<keyword evidence="15" id="KW-1185">Reference proteome</keyword>
<accession>A0A151A2A0</accession>
<evidence type="ECO:0000256" key="2">
    <source>
        <dbReference type="ARBA" id="ARBA00022448"/>
    </source>
</evidence>
<dbReference type="PANTHER" id="PTHR33451:SF3">
    <property type="entry name" value="MALATE-2H(+)_NA(+)-LACTATE ANTIPORTER"/>
    <property type="match status" value="1"/>
</dbReference>
<dbReference type="EMBL" id="DYVT01000076">
    <property type="protein sequence ID" value="HJF68020.1"/>
    <property type="molecule type" value="Genomic_DNA"/>
</dbReference>
<keyword evidence="7 9" id="KW-0472">Membrane</keyword>
<feature type="transmembrane region" description="Helical" evidence="9">
    <location>
        <begin position="312"/>
        <end position="332"/>
    </location>
</feature>
<keyword evidence="6 9" id="KW-1133">Transmembrane helix</keyword>
<dbReference type="AlphaFoldDB" id="A0A151A2A0"/>
<dbReference type="Proteomes" id="UP000321040">
    <property type="component" value="Unassembled WGS sequence"/>
</dbReference>
<keyword evidence="3" id="KW-0050">Antiport</keyword>
<evidence type="ECO:0000313" key="11">
    <source>
        <dbReference type="EMBL" id="GEP82509.1"/>
    </source>
</evidence>
<evidence type="ECO:0000313" key="12">
    <source>
        <dbReference type="EMBL" id="HJF68020.1"/>
    </source>
</evidence>
<dbReference type="KEGG" id="skl:C7J89_04620"/>
<reference evidence="12" key="3">
    <citation type="journal article" date="2021" name="PeerJ">
        <title>Extensive microbial diversity within the chicken gut microbiome revealed by metagenomics and culture.</title>
        <authorList>
            <person name="Gilroy R."/>
            <person name="Ravi A."/>
            <person name="Getino M."/>
            <person name="Pursley I."/>
            <person name="Horton D.L."/>
            <person name="Alikhan N.F."/>
            <person name="Baker D."/>
            <person name="Gharbi K."/>
            <person name="Hall N."/>
            <person name="Watson M."/>
            <person name="Adriaenssens E.M."/>
            <person name="Foster-Nyarko E."/>
            <person name="Jarju S."/>
            <person name="Secka A."/>
            <person name="Antonio M."/>
            <person name="Oren A."/>
            <person name="Chaudhuri R.R."/>
            <person name="La Ragione R."/>
            <person name="Hildebrand F."/>
            <person name="Pallen M.J."/>
        </authorList>
    </citation>
    <scope>NUCLEOTIDE SEQUENCE</scope>
    <source>
        <strain evidence="12">CHK149-3286</strain>
    </source>
</reference>
<feature type="transmembrane region" description="Helical" evidence="9">
    <location>
        <begin position="107"/>
        <end position="127"/>
    </location>
</feature>
<proteinExistence type="inferred from homology"/>
<comment type="caution">
    <text evidence="13">The sequence shown here is derived from an EMBL/GenBank/DDBJ whole genome shotgun (WGS) entry which is preliminary data.</text>
</comment>
<feature type="transmembrane region" description="Helical" evidence="9">
    <location>
        <begin position="231"/>
        <end position="250"/>
    </location>
</feature>
<feature type="transmembrane region" description="Helical" evidence="9">
    <location>
        <begin position="188"/>
        <end position="211"/>
    </location>
</feature>
<dbReference type="EMBL" id="BKAQ01000013">
    <property type="protein sequence ID" value="GEP82509.1"/>
    <property type="molecule type" value="Genomic_DNA"/>
</dbReference>
<reference evidence="13 14" key="1">
    <citation type="submission" date="2016-02" db="EMBL/GenBank/DDBJ databases">
        <title>Draft genome sequence of hydrocarbon degrading Staphylococcus saprophyticus Strain CNV2, isolated from crude-oil contaminated soil from Noonmati Oil Refinery, Guwahati, Assam, India.</title>
        <authorList>
            <person name="Mukherjee A."/>
            <person name="Chettri B."/>
            <person name="Langpoklakpam J."/>
            <person name="Singh A.K."/>
            <person name="Chattopadhyay D.J."/>
        </authorList>
    </citation>
    <scope>NUCLEOTIDE SEQUENCE [LARGE SCALE GENOMIC DNA]</scope>
    <source>
        <strain evidence="13 14">CNV2</strain>
    </source>
</reference>
<evidence type="ECO:0000256" key="3">
    <source>
        <dbReference type="ARBA" id="ARBA00022449"/>
    </source>
</evidence>
<dbReference type="GO" id="GO:0015297">
    <property type="term" value="F:antiporter activity"/>
    <property type="evidence" value="ECO:0007669"/>
    <property type="project" value="UniProtKB-KW"/>
</dbReference>
<dbReference type="EMBL" id="LUGM01000002">
    <property type="protein sequence ID" value="KYH13290.1"/>
    <property type="molecule type" value="Genomic_DNA"/>
</dbReference>
<dbReference type="InterPro" id="IPR004770">
    <property type="entry name" value="Na/H_antiport_NhaC"/>
</dbReference>
<evidence type="ECO:0000256" key="7">
    <source>
        <dbReference type="ARBA" id="ARBA00023136"/>
    </source>
</evidence>
<protein>
    <submittedName>
        <fullName evidence="13">Na+/H+ antiporter NhaC</fullName>
    </submittedName>
</protein>
<dbReference type="RefSeq" id="WP_061853520.1">
    <property type="nucleotide sequence ID" value="NZ_BKAQ01000013.1"/>
</dbReference>
<dbReference type="NCBIfam" id="TIGR00931">
    <property type="entry name" value="antiport_nhaC"/>
    <property type="match status" value="1"/>
</dbReference>
<keyword evidence="5 9" id="KW-0812">Transmembrane</keyword>
<evidence type="ECO:0000313" key="13">
    <source>
        <dbReference type="EMBL" id="KYH13290.1"/>
    </source>
</evidence>
<evidence type="ECO:0000256" key="5">
    <source>
        <dbReference type="ARBA" id="ARBA00022692"/>
    </source>
</evidence>
<evidence type="ECO:0000259" key="10">
    <source>
        <dbReference type="Pfam" id="PF03553"/>
    </source>
</evidence>
<feature type="transmembrane region" description="Helical" evidence="9">
    <location>
        <begin position="68"/>
        <end position="87"/>
    </location>
</feature>
<feature type="transmembrane region" description="Helical" evidence="9">
    <location>
        <begin position="14"/>
        <end position="47"/>
    </location>
</feature>
<dbReference type="OrthoDB" id="9762978at2"/>
<evidence type="ECO:0000313" key="14">
    <source>
        <dbReference type="Proteomes" id="UP000075418"/>
    </source>
</evidence>
<name>A0A151A2A0_9STAP</name>
<dbReference type="GeneID" id="69904612"/>
<keyword evidence="2" id="KW-0813">Transport</keyword>
<dbReference type="Proteomes" id="UP000706163">
    <property type="component" value="Unassembled WGS sequence"/>
</dbReference>
<feature type="domain" description="Na+/H+ antiporter NhaC-like C-terminal" evidence="10">
    <location>
        <begin position="157"/>
        <end position="455"/>
    </location>
</feature>
<accession>A0A2T4RFV3</accession>
<comment type="subcellular location">
    <subcellularLocation>
        <location evidence="1">Cell membrane</location>
        <topology evidence="1">Multi-pass membrane protein</topology>
    </subcellularLocation>
</comment>
<dbReference type="Pfam" id="PF03553">
    <property type="entry name" value="Na_H_antiporter"/>
    <property type="match status" value="1"/>
</dbReference>
<reference evidence="11 15" key="2">
    <citation type="submission" date="2019-07" db="EMBL/GenBank/DDBJ databases">
        <title>Whole genome shotgun sequence of Staphylococcus kloosii NBRC 109624.</title>
        <authorList>
            <person name="Hosoyama A."/>
            <person name="Uohara A."/>
            <person name="Ohji S."/>
            <person name="Ichikawa N."/>
        </authorList>
    </citation>
    <scope>NUCLEOTIDE SEQUENCE [LARGE SCALE GENOMIC DNA]</scope>
    <source>
        <strain evidence="11 15">NBRC 109624</strain>
    </source>
</reference>
<evidence type="ECO:0000256" key="1">
    <source>
        <dbReference type="ARBA" id="ARBA00004651"/>
    </source>
</evidence>
<organism evidence="13 14">
    <name type="scientific">Staphylococcus kloosii</name>
    <dbReference type="NCBI Taxonomy" id="29384"/>
    <lineage>
        <taxon>Bacteria</taxon>
        <taxon>Bacillati</taxon>
        <taxon>Bacillota</taxon>
        <taxon>Bacilli</taxon>
        <taxon>Bacillales</taxon>
        <taxon>Staphylococcaceae</taxon>
        <taxon>Staphylococcus</taxon>
    </lineage>
</organism>
<evidence type="ECO:0000313" key="15">
    <source>
        <dbReference type="Proteomes" id="UP000321040"/>
    </source>
</evidence>
<sequence>MTRKPTFIESISTILVMIVIVVTGFIVFNIPIQALLILSSAYAAWIARRVGLKWTDLEEGITKRLSTAMPALFIILAVGIIVGTWMYSGTVPSLIYYGLEFLNPHYFLVSAFIISAITSVATGTAWGSASTAGISLMAIGTQLNIDSGMAAGAIIAGAVFGDKMSPLSDTTNLAALVTKVNIFNHIRAMMWTTIPASIIGLIVWFFAGMGYKGNTNTSQMKRLLSELAQIYNINFFVWIPIIVIVVCLLCKISTVPAMLASSLSAILVGTFNNHFNIVDGFKASFDGFKDTMLVHSSGLSEKTIALVQQGGMMSMTEIIVTIFTGYAFAGIVEKAGCLDVILEKIAKNINSVGQLILATIIGGIIMVLAAGVASVVIIMVGVLMMDMYNKMDLDRSNLSRTLEDSGTMLIPLIPWGTSGIYYTQQLGVAVDKFFIWTVPCYLCIVFAIIYGFTGIGIKKVNNRSDDKQLPSSNG</sequence>
<feature type="transmembrane region" description="Helical" evidence="9">
    <location>
        <begin position="434"/>
        <end position="457"/>
    </location>
</feature>
<evidence type="ECO:0000256" key="4">
    <source>
        <dbReference type="ARBA" id="ARBA00022475"/>
    </source>
</evidence>
<dbReference type="Proteomes" id="UP000075418">
    <property type="component" value="Unassembled WGS sequence"/>
</dbReference>
<dbReference type="InterPro" id="IPR052180">
    <property type="entry name" value="NhaC_Na-H+_Antiporter"/>
</dbReference>
<evidence type="ECO:0000256" key="9">
    <source>
        <dbReference type="SAM" id="Phobius"/>
    </source>
</evidence>
<dbReference type="PANTHER" id="PTHR33451">
    <property type="entry name" value="MALATE-2H(+)/NA(+)-LACTATE ANTIPORTER"/>
    <property type="match status" value="1"/>
</dbReference>
<reference evidence="12" key="4">
    <citation type="submission" date="2021-09" db="EMBL/GenBank/DDBJ databases">
        <authorList>
            <person name="Gilroy R."/>
        </authorList>
    </citation>
    <scope>NUCLEOTIDE SEQUENCE</scope>
    <source>
        <strain evidence="12">CHK149-3286</strain>
    </source>
</reference>
<dbReference type="InterPro" id="IPR018461">
    <property type="entry name" value="Na/H_Antiport_NhaC-like_C"/>
</dbReference>
<feature type="transmembrane region" description="Helical" evidence="9">
    <location>
        <begin position="352"/>
        <end position="385"/>
    </location>
</feature>
<comment type="similarity">
    <text evidence="8">Belongs to the NhaC Na(+)/H(+) (TC 2.A.35) antiporter family.</text>
</comment>
<evidence type="ECO:0000256" key="6">
    <source>
        <dbReference type="ARBA" id="ARBA00022989"/>
    </source>
</evidence>
<evidence type="ECO:0000256" key="8">
    <source>
        <dbReference type="ARBA" id="ARBA00038435"/>
    </source>
</evidence>
<keyword evidence="4" id="KW-1003">Cell membrane</keyword>
<dbReference type="GO" id="GO:0005886">
    <property type="term" value="C:plasma membrane"/>
    <property type="evidence" value="ECO:0007669"/>
    <property type="project" value="UniProtKB-SubCell"/>
</dbReference>
<gene>
    <name evidence="12" type="primary">nhaC</name>
    <name evidence="13" type="ORF">A0131_00490</name>
    <name evidence="12" type="ORF">K8V85_06880</name>
    <name evidence="11" type="ORF">SKL01_16870</name>
</gene>